<evidence type="ECO:0000313" key="1">
    <source>
        <dbReference type="EMBL" id="MFD2757336.1"/>
    </source>
</evidence>
<organism evidence="1 2">
    <name type="scientific">Gulosibacter faecalis</name>
    <dbReference type="NCBI Taxonomy" id="272240"/>
    <lineage>
        <taxon>Bacteria</taxon>
        <taxon>Bacillati</taxon>
        <taxon>Actinomycetota</taxon>
        <taxon>Actinomycetes</taxon>
        <taxon>Micrococcales</taxon>
        <taxon>Microbacteriaceae</taxon>
        <taxon>Gulosibacter</taxon>
    </lineage>
</organism>
<accession>A0ABW5UUJ8</accession>
<reference evidence="2" key="1">
    <citation type="journal article" date="2019" name="Int. J. Syst. Evol. Microbiol.">
        <title>The Global Catalogue of Microorganisms (GCM) 10K type strain sequencing project: providing services to taxonomists for standard genome sequencing and annotation.</title>
        <authorList>
            <consortium name="The Broad Institute Genomics Platform"/>
            <consortium name="The Broad Institute Genome Sequencing Center for Infectious Disease"/>
            <person name="Wu L."/>
            <person name="Ma J."/>
        </authorList>
    </citation>
    <scope>NUCLEOTIDE SEQUENCE [LARGE SCALE GENOMIC DNA]</scope>
    <source>
        <strain evidence="2">TISTR 1514</strain>
    </source>
</reference>
<keyword evidence="2" id="KW-1185">Reference proteome</keyword>
<dbReference type="RefSeq" id="WP_019617882.1">
    <property type="nucleotide sequence ID" value="NZ_JBHUNE010000003.1"/>
</dbReference>
<gene>
    <name evidence="1" type="ORF">ACFSW7_02965</name>
</gene>
<dbReference type="Proteomes" id="UP001597492">
    <property type="component" value="Unassembled WGS sequence"/>
</dbReference>
<dbReference type="EMBL" id="JBHUNE010000003">
    <property type="protein sequence ID" value="MFD2757336.1"/>
    <property type="molecule type" value="Genomic_DNA"/>
</dbReference>
<sequence>MIRHALQTETRPNAADWRLAHSVDEALRVDRVAGLTADRLAIAMPEADAAGAALDAIAAGLDELREPVSDTLFSLVPLLEHDRDLRRTALGARRQTQKPQPKPIAQGDLDALSARLRDADLDPAPLLEWARLLDARAALEADHDAAFTRELAAATGTLEALRADDEFLTAVADASPALAAAPGKSALTPSRHTTRSILAYAGRSALKPSPFGRLTRVGYAQGTTSPDAEIAEISHSYAAAWLDVIARDEYGCVALEVEPLDTGGLDARTEPIAVANLTETPDFVWRRTAEVQLRGEADLLDWLRGLGRVPVADLLDAIGGERPFDTYLHLLGAGFVRPVAPWAAGDREALATLSARLEAAVPMHPIAAELRVILDDTRTMLRTTGRARGRVRAELQREAERALASRGVGKGRRRFEVYLDVAPREVARPLPPALVPELDAIAEQLTPRARTGAYRIVVDDFVRRYGRGGTAPSLWEWLVRAAFDDGLQQRFASGEASAPDMLTRALPRGASMPRPSAVLAFQVADGDEPRAVINQVLPGQGGLVTRFARLHDGADGLATGLRERAEALAAPALPFEVVPSADVNGMQAAAAGTLPLLVWPTERPVAAYPDDAVRADALSARHDVASDSIVLTDATGAVRAPLYLGLVPAHLGDGPERMLSVLADPWHRPRVGLPTFPVLGDATEIRQFARRESGRVVLRRAAWTVPTAQLPEHEADPATLLRTFGAWRREQGLPDEVFVRVVRQQLRLGSTARKPVWVDLRSAHALEHLYSLVDDDTAGLEFTEALPASGEHPRGGDGRRRAVEHLVFVDWQEGAAT</sequence>
<name>A0ABW5UUJ8_9MICO</name>
<proteinExistence type="predicted"/>
<comment type="caution">
    <text evidence="1">The sequence shown here is derived from an EMBL/GenBank/DDBJ whole genome shotgun (WGS) entry which is preliminary data.</text>
</comment>
<evidence type="ECO:0000313" key="2">
    <source>
        <dbReference type="Proteomes" id="UP001597492"/>
    </source>
</evidence>
<protein>
    <submittedName>
        <fullName evidence="1">Lantibiotic dehydratase</fullName>
    </submittedName>
</protein>